<evidence type="ECO:0000313" key="2">
    <source>
        <dbReference type="Proteomes" id="UP000305840"/>
    </source>
</evidence>
<reference evidence="1 2" key="1">
    <citation type="submission" date="2019-04" db="EMBL/GenBank/DDBJ databases">
        <title>A reverse ecology approach based on a biological definition of microbial populations.</title>
        <authorList>
            <person name="Arevalo P."/>
            <person name="Vaninsberghe D."/>
            <person name="Elsherbini J."/>
            <person name="Gore J."/>
            <person name="Polz M."/>
        </authorList>
    </citation>
    <scope>NUCLEOTIDE SEQUENCE [LARGE SCALE GENOMIC DNA]</scope>
    <source>
        <strain evidence="1 2">10N.222.48.A1</strain>
    </source>
</reference>
<protein>
    <recommendedName>
        <fullName evidence="3">Restriction endonuclease</fullName>
    </recommendedName>
</protein>
<dbReference type="EMBL" id="SYVO01000051">
    <property type="protein sequence ID" value="TKG07542.1"/>
    <property type="molecule type" value="Genomic_DNA"/>
</dbReference>
<proteinExistence type="predicted"/>
<accession>A0A4U2EZF8</accession>
<name>A0A4U2EZF8_9VIBR</name>
<evidence type="ECO:0000313" key="1">
    <source>
        <dbReference type="EMBL" id="TKG07542.1"/>
    </source>
</evidence>
<dbReference type="RefSeq" id="WP_136993505.1">
    <property type="nucleotide sequence ID" value="NZ_SYVK01000011.1"/>
</dbReference>
<organism evidence="1 2">
    <name type="scientific">Vibrio lentus</name>
    <dbReference type="NCBI Taxonomy" id="136468"/>
    <lineage>
        <taxon>Bacteria</taxon>
        <taxon>Pseudomonadati</taxon>
        <taxon>Pseudomonadota</taxon>
        <taxon>Gammaproteobacteria</taxon>
        <taxon>Vibrionales</taxon>
        <taxon>Vibrionaceae</taxon>
        <taxon>Vibrio</taxon>
    </lineage>
</organism>
<dbReference type="Proteomes" id="UP000305840">
    <property type="component" value="Unassembled WGS sequence"/>
</dbReference>
<gene>
    <name evidence="1" type="ORF">FCV91_14265</name>
</gene>
<sequence length="233" mass="25752">MNLTDKTTYDMSSHGCTAKVHSILINIENIHTRATEMISVIQDVCWLNDLSPVAKHSYEARAERTIAKMVNNILNMVEDELTEDFGEFMVSASAQDALVEAFGHIKVPLAELLKEKISGNPGFDFHTETNTELVAFGEAKFSGGSNPYRNALEQIAKFISLKKGDAELVDLQNFVSEGAINNALSKRSAFVAAFSINGKKPQAIMSNAFKSQYLTNLLQQDEIYLIGVTVRDK</sequence>
<dbReference type="AlphaFoldDB" id="A0A4U2EZF8"/>
<evidence type="ECO:0008006" key="3">
    <source>
        <dbReference type="Google" id="ProtNLM"/>
    </source>
</evidence>
<comment type="caution">
    <text evidence="1">The sequence shown here is derived from an EMBL/GenBank/DDBJ whole genome shotgun (WGS) entry which is preliminary data.</text>
</comment>